<evidence type="ECO:0000313" key="2">
    <source>
        <dbReference type="Proteomes" id="UP000028999"/>
    </source>
</evidence>
<organism evidence="1 2">
    <name type="scientific">Brassica napus</name>
    <name type="common">Rape</name>
    <dbReference type="NCBI Taxonomy" id="3708"/>
    <lineage>
        <taxon>Eukaryota</taxon>
        <taxon>Viridiplantae</taxon>
        <taxon>Streptophyta</taxon>
        <taxon>Embryophyta</taxon>
        <taxon>Tracheophyta</taxon>
        <taxon>Spermatophyta</taxon>
        <taxon>Magnoliopsida</taxon>
        <taxon>eudicotyledons</taxon>
        <taxon>Gunneridae</taxon>
        <taxon>Pentapetalae</taxon>
        <taxon>rosids</taxon>
        <taxon>malvids</taxon>
        <taxon>Brassicales</taxon>
        <taxon>Brassicaceae</taxon>
        <taxon>Brassiceae</taxon>
        <taxon>Brassica</taxon>
    </lineage>
</organism>
<reference evidence="1 2" key="1">
    <citation type="journal article" date="2014" name="Science">
        <title>Plant genetics. Early allopolyploid evolution in the post-Neolithic Brassica napus oilseed genome.</title>
        <authorList>
            <person name="Chalhoub B."/>
            <person name="Denoeud F."/>
            <person name="Liu S."/>
            <person name="Parkin I.A."/>
            <person name="Tang H."/>
            <person name="Wang X."/>
            <person name="Chiquet J."/>
            <person name="Belcram H."/>
            <person name="Tong C."/>
            <person name="Samans B."/>
            <person name="Correa M."/>
            <person name="Da Silva C."/>
            <person name="Just J."/>
            <person name="Falentin C."/>
            <person name="Koh C.S."/>
            <person name="Le Clainche I."/>
            <person name="Bernard M."/>
            <person name="Bento P."/>
            <person name="Noel B."/>
            <person name="Labadie K."/>
            <person name="Alberti A."/>
            <person name="Charles M."/>
            <person name="Arnaud D."/>
            <person name="Guo H."/>
            <person name="Daviaud C."/>
            <person name="Alamery S."/>
            <person name="Jabbari K."/>
            <person name="Zhao M."/>
            <person name="Edger P.P."/>
            <person name="Chelaifa H."/>
            <person name="Tack D."/>
            <person name="Lassalle G."/>
            <person name="Mestiri I."/>
            <person name="Schnel N."/>
            <person name="Le Paslier M.C."/>
            <person name="Fan G."/>
            <person name="Renault V."/>
            <person name="Bayer P.E."/>
            <person name="Golicz A.A."/>
            <person name="Manoli S."/>
            <person name="Lee T.H."/>
            <person name="Thi V.H."/>
            <person name="Chalabi S."/>
            <person name="Hu Q."/>
            <person name="Fan C."/>
            <person name="Tollenaere R."/>
            <person name="Lu Y."/>
            <person name="Battail C."/>
            <person name="Shen J."/>
            <person name="Sidebottom C.H."/>
            <person name="Wang X."/>
            <person name="Canaguier A."/>
            <person name="Chauveau A."/>
            <person name="Berard A."/>
            <person name="Deniot G."/>
            <person name="Guan M."/>
            <person name="Liu Z."/>
            <person name="Sun F."/>
            <person name="Lim Y.P."/>
            <person name="Lyons E."/>
            <person name="Town C.D."/>
            <person name="Bancroft I."/>
            <person name="Wang X."/>
            <person name="Meng J."/>
            <person name="Ma J."/>
            <person name="Pires J.C."/>
            <person name="King G.J."/>
            <person name="Brunel D."/>
            <person name="Delourme R."/>
            <person name="Renard M."/>
            <person name="Aury J.M."/>
            <person name="Adams K.L."/>
            <person name="Batley J."/>
            <person name="Snowdon R.J."/>
            <person name="Tost J."/>
            <person name="Edwards D."/>
            <person name="Zhou Y."/>
            <person name="Hua W."/>
            <person name="Sharpe A.G."/>
            <person name="Paterson A.H."/>
            <person name="Guan C."/>
            <person name="Wincker P."/>
        </authorList>
    </citation>
    <scope>NUCLEOTIDE SEQUENCE [LARGE SCALE GENOMIC DNA]</scope>
    <source>
        <strain evidence="2">cv. Darmor-bzh</strain>
    </source>
</reference>
<proteinExistence type="predicted"/>
<sequence length="212" mass="24373">MPLLPLPPRKVRILLNRILNSKFYVYRCCLEEKATRGKIWVVWNPAINLIIHSKSSQMMTCLVQLPNTTDEVAVSFIYGLNFKYGRQHLWEEIKSLARDPIIHGKPWATLDCVEYAGLFDLSIIGNKFTWWSKQLLGTCLKSQETSIIGSAMFSFSQKLKLLKNEILDINREHFSNLEERVKEAHSVLVSFQNQILVDPSPLLAVGEREANK</sequence>
<evidence type="ECO:0000313" key="1">
    <source>
        <dbReference type="EMBL" id="CDY65194.1"/>
    </source>
</evidence>
<accession>A0A078JET8</accession>
<feature type="non-terminal residue" evidence="1">
    <location>
        <position position="212"/>
    </location>
</feature>
<dbReference type="Gramene" id="CDY65194">
    <property type="protein sequence ID" value="CDY65194"/>
    <property type="gene ID" value="GSBRNA2T00045364001"/>
</dbReference>
<dbReference type="AlphaFoldDB" id="A0A078JET8"/>
<dbReference type="EMBL" id="LK034687">
    <property type="protein sequence ID" value="CDY65194.1"/>
    <property type="molecule type" value="Genomic_DNA"/>
</dbReference>
<gene>
    <name evidence="1" type="primary">BnaC06g43930D</name>
    <name evidence="1" type="ORF">GSBRNA2T00045364001</name>
</gene>
<dbReference type="Proteomes" id="UP000028999">
    <property type="component" value="Unassembled WGS sequence"/>
</dbReference>
<protein>
    <submittedName>
        <fullName evidence="1">BnaC06g43930D protein</fullName>
    </submittedName>
</protein>
<dbReference type="PaxDb" id="3708-A0A078JET8"/>
<name>A0A078JET8_BRANA</name>
<keyword evidence="2" id="KW-1185">Reference proteome</keyword>